<keyword evidence="3" id="KW-1185">Reference proteome</keyword>
<feature type="non-terminal residue" evidence="2">
    <location>
        <position position="268"/>
    </location>
</feature>
<dbReference type="AlphaFoldDB" id="A0A6N8GGZ3"/>
<protein>
    <recommendedName>
        <fullName evidence="4">Alpha-galactosidase NEW3 domain-containing protein</fullName>
    </recommendedName>
</protein>
<dbReference type="Proteomes" id="UP000436989">
    <property type="component" value="Unassembled WGS sequence"/>
</dbReference>
<feature type="region of interest" description="Disordered" evidence="1">
    <location>
        <begin position="246"/>
        <end position="268"/>
    </location>
</feature>
<name>A0A6N8GGZ3_9MICC</name>
<proteinExistence type="predicted"/>
<dbReference type="EMBL" id="WOGU01000001">
    <property type="protein sequence ID" value="MUN61969.1"/>
    <property type="molecule type" value="Genomic_DNA"/>
</dbReference>
<feature type="compositionally biased region" description="Low complexity" evidence="1">
    <location>
        <begin position="253"/>
        <end position="268"/>
    </location>
</feature>
<evidence type="ECO:0000313" key="2">
    <source>
        <dbReference type="EMBL" id="MUN61969.1"/>
    </source>
</evidence>
<comment type="caution">
    <text evidence="2">The sequence shown here is derived from an EMBL/GenBank/DDBJ whole genome shotgun (WGS) entry which is preliminary data.</text>
</comment>
<evidence type="ECO:0000256" key="1">
    <source>
        <dbReference type="SAM" id="MobiDB-lite"/>
    </source>
</evidence>
<sequence>MGTTATLEPSRSEIEVGTETTVILSLRNDSDIVEEYSIQVVGDPSDWARVDPPEVTVYPGQSTSAVVTLKPPRSSAVPAGEHPYAVHVQPAKRPENATVPEGLVELLPFYETVAELSPQTAKGKGAEQYSVSVTNRGNTPVAVALAGKSASDDLELTLGESRHTIEPGATWTSALRAEPTERLWRGTPTAYPFTVMVSPEEGPDVPLAGTQYQESILPAWGLKGLLGLLVLAAAVALGVWTATAEDFPPWDLPSETNAPPEESAAPEE</sequence>
<evidence type="ECO:0000313" key="3">
    <source>
        <dbReference type="Proteomes" id="UP000436989"/>
    </source>
</evidence>
<gene>
    <name evidence="2" type="ORF">GMA12_02210</name>
</gene>
<reference evidence="2 3" key="1">
    <citation type="submission" date="2019-12" db="EMBL/GenBank/DDBJ databases">
        <authorList>
            <person name="Shi Y."/>
        </authorList>
    </citation>
    <scope>NUCLEOTIDE SEQUENCE [LARGE SCALE GENOMIC DNA]</scope>
    <source>
        <strain evidence="2 3">JCM 17929</strain>
    </source>
</reference>
<organism evidence="2 3">
    <name type="scientific">Kocuria sediminis</name>
    <dbReference type="NCBI Taxonomy" id="1038857"/>
    <lineage>
        <taxon>Bacteria</taxon>
        <taxon>Bacillati</taxon>
        <taxon>Actinomycetota</taxon>
        <taxon>Actinomycetes</taxon>
        <taxon>Micrococcales</taxon>
        <taxon>Micrococcaceae</taxon>
        <taxon>Kocuria</taxon>
    </lineage>
</organism>
<evidence type="ECO:0008006" key="4">
    <source>
        <dbReference type="Google" id="ProtNLM"/>
    </source>
</evidence>
<accession>A0A6N8GGZ3</accession>